<dbReference type="AlphaFoldDB" id="A0A832TAX1"/>
<dbReference type="Proteomes" id="UP000617544">
    <property type="component" value="Unassembled WGS sequence"/>
</dbReference>
<comment type="caution">
    <text evidence="1">The sequence shown here is derived from an EMBL/GenBank/DDBJ whole genome shotgun (WGS) entry which is preliminary data.</text>
</comment>
<accession>A0A832TAX1</accession>
<dbReference type="RefSeq" id="WP_010886001.1">
    <property type="nucleotide sequence ID" value="NZ_DUJN01000007.1"/>
</dbReference>
<protein>
    <submittedName>
        <fullName evidence="1">Uncharacterized protein</fullName>
    </submittedName>
</protein>
<organism evidence="1 2">
    <name type="scientific">Pyrococcus horikoshii</name>
    <dbReference type="NCBI Taxonomy" id="53953"/>
    <lineage>
        <taxon>Archaea</taxon>
        <taxon>Methanobacteriati</taxon>
        <taxon>Methanobacteriota</taxon>
        <taxon>Thermococci</taxon>
        <taxon>Thermococcales</taxon>
        <taxon>Thermococcaceae</taxon>
        <taxon>Pyrococcus</taxon>
    </lineage>
</organism>
<evidence type="ECO:0000313" key="1">
    <source>
        <dbReference type="EMBL" id="HII61693.1"/>
    </source>
</evidence>
<gene>
    <name evidence="1" type="ORF">HA331_08145</name>
</gene>
<dbReference type="EMBL" id="DUJN01000007">
    <property type="protein sequence ID" value="HII61693.1"/>
    <property type="molecule type" value="Genomic_DNA"/>
</dbReference>
<sequence length="68" mass="8171">MKVIFEKEGVFIEYKEKNVKMEARNDELVHKEENPTRLWWELKEAIKGKRVKIVVYEVEDSDRSSNSD</sequence>
<dbReference type="GeneID" id="1442783"/>
<proteinExistence type="predicted"/>
<evidence type="ECO:0000313" key="2">
    <source>
        <dbReference type="Proteomes" id="UP000617544"/>
    </source>
</evidence>
<reference evidence="1" key="1">
    <citation type="journal article" date="2020" name="bioRxiv">
        <title>A rank-normalized archaeal taxonomy based on genome phylogeny resolves widespread incomplete and uneven classifications.</title>
        <authorList>
            <person name="Rinke C."/>
            <person name="Chuvochina M."/>
            <person name="Mussig A.J."/>
            <person name="Chaumeil P.-A."/>
            <person name="Waite D.W."/>
            <person name="Whitman W.B."/>
            <person name="Parks D.H."/>
            <person name="Hugenholtz P."/>
        </authorList>
    </citation>
    <scope>NUCLEOTIDE SEQUENCE</scope>
    <source>
        <strain evidence="1">UBA8834</strain>
    </source>
</reference>
<name>A0A832TAX1_PYRHR</name>